<dbReference type="Pfam" id="PF00326">
    <property type="entry name" value="Peptidase_S9"/>
    <property type="match status" value="1"/>
</dbReference>
<dbReference type="InterPro" id="IPR050955">
    <property type="entry name" value="Plant_Biomass_Hydrol_Est"/>
</dbReference>
<evidence type="ECO:0000313" key="5">
    <source>
        <dbReference type="EMBL" id="AXV07374.1"/>
    </source>
</evidence>
<dbReference type="KEGG" id="euz:DVS28_a2695"/>
<sequence length="1051" mass="108169">MSLIAIAVTAAVVAGMVTAEPAEAMSEAGDHLPSVTSGHRPGPDALYLPPPRAPQLENVGPWQAEPLLISGAHAYRDGEWLYQDFLFDDHGATGVLDPSDPYGVSTNLYSPAAGTFTYPTDEVYRHNAADLVELRITRLDDATALRITLNTLVDPALTAVTIALGDAGSHDWPHGAGASSLAEVFLTTHGGTAELLDAATGEVISPAPTVTVDLERRQLDLRIPDGAWNPGTAAVPVTVGVGLWDVDAGTYLAPQPGPATEDTPGGGSLVGSALVNVGPRLDEPTPFIAGVTMADTAVGARALAPWWRERQQSLQLTAGDLSPFSTTVDFGALGAGGTTDESTLPTSGPMNRIHASRYVAGQGIEPDNVCFAISSTPSTPGTSCHGRYVGQLQPYAMYVPEGEPPADGWGLTLLLHSLSANHNQYLSTNNQVQLGERGEGHIVVTPEGRGPDGFYTGVPEAETFEVWADAARHHTIDTDRVAVSGYSMGGFGTYRLLARWPDLFANGFSVVGAPGTVADQLPSLHNIPLLTWNAAADELVNIGDAEAAHAGLVDAGVAHVYDLFTTADHLTLAGNDEYTPGAEWMGDAEVDRDPSTIRYVLDPTEDSADVVADHAYWLSGLRLADPDAAPTGTIEVHSAAFGNGRRTAEETSPGGGALVGGNAGAITYVERGVTQTDAEATTPADRLEITATNIARVTIDPARAGVTCDAELVIDSDGPLDVVLAGCPGSGIERLDAEDPVALSVLASRRAFEDGTASGATLATTADFADATTGSALASAGPLLLTGPDRLDDRVAAVLAELLEDGADVRLLGGAAALAAQVEDDVRALGFVPRRIAGPTRIETAVAIATTVEQLIGTPDRYLLARAFGTATAPTSAWADAIGASSAAALHGWPILLTDRTTLHAATAGWLDANADDRPISVLGGEAALSAAVAGALPGGSPIARIGGATRDETAALISSELLGVSQSTAGRQLHVHDGWAADGWAWGLAGTSLAATAARPLLPLNADGLAVGSARLLACGVPPATAVVLGDTTELSDTVLQRHLACPVEE</sequence>
<name>A0A346XYS7_9ACTN</name>
<evidence type="ECO:0000259" key="4">
    <source>
        <dbReference type="Pfam" id="PF00326"/>
    </source>
</evidence>
<dbReference type="Proteomes" id="UP000264006">
    <property type="component" value="Chromosome"/>
</dbReference>
<organism evidence="5 6">
    <name type="scientific">Euzebya pacifica</name>
    <dbReference type="NCBI Taxonomy" id="1608957"/>
    <lineage>
        <taxon>Bacteria</taxon>
        <taxon>Bacillati</taxon>
        <taxon>Actinomycetota</taxon>
        <taxon>Nitriliruptoria</taxon>
        <taxon>Euzebyales</taxon>
    </lineage>
</organism>
<evidence type="ECO:0000256" key="3">
    <source>
        <dbReference type="SAM" id="SignalP"/>
    </source>
</evidence>
<dbReference type="EMBL" id="CP031165">
    <property type="protein sequence ID" value="AXV07374.1"/>
    <property type="molecule type" value="Genomic_DNA"/>
</dbReference>
<dbReference type="Pfam" id="PF04122">
    <property type="entry name" value="CW_binding_2"/>
    <property type="match status" value="2"/>
</dbReference>
<accession>A0A346XYS7</accession>
<dbReference type="AlphaFoldDB" id="A0A346XYS7"/>
<gene>
    <name evidence="5" type="ORF">DVS28_a2695</name>
</gene>
<dbReference type="RefSeq" id="WP_164710488.1">
    <property type="nucleotide sequence ID" value="NZ_CP031165.1"/>
</dbReference>
<feature type="chain" id="PRO_5016890322" evidence="3">
    <location>
        <begin position="25"/>
        <end position="1051"/>
    </location>
</feature>
<dbReference type="SUPFAM" id="SSF53474">
    <property type="entry name" value="alpha/beta-Hydrolases"/>
    <property type="match status" value="1"/>
</dbReference>
<keyword evidence="1 3" id="KW-0732">Signal</keyword>
<dbReference type="InterPro" id="IPR001375">
    <property type="entry name" value="Peptidase_S9_cat"/>
</dbReference>
<proteinExistence type="predicted"/>
<protein>
    <submittedName>
        <fullName evidence="5">Putative penicillin acylase</fullName>
    </submittedName>
</protein>
<dbReference type="GO" id="GO:0006508">
    <property type="term" value="P:proteolysis"/>
    <property type="evidence" value="ECO:0007669"/>
    <property type="project" value="InterPro"/>
</dbReference>
<dbReference type="Gene3D" id="2.60.40.1190">
    <property type="match status" value="1"/>
</dbReference>
<feature type="signal peptide" evidence="3">
    <location>
        <begin position="1"/>
        <end position="24"/>
    </location>
</feature>
<dbReference type="PANTHER" id="PTHR43037:SF1">
    <property type="entry name" value="BLL1128 PROTEIN"/>
    <property type="match status" value="1"/>
</dbReference>
<dbReference type="InterPro" id="IPR029058">
    <property type="entry name" value="AB_hydrolase_fold"/>
</dbReference>
<evidence type="ECO:0000256" key="2">
    <source>
        <dbReference type="SAM" id="MobiDB-lite"/>
    </source>
</evidence>
<reference evidence="5 6" key="1">
    <citation type="submission" date="2018-09" db="EMBL/GenBank/DDBJ databases">
        <title>Complete genome sequence of Euzebya sp. DY32-46 isolated from seawater of Pacific Ocean.</title>
        <authorList>
            <person name="Xu L."/>
            <person name="Wu Y.-H."/>
            <person name="Xu X.-W."/>
        </authorList>
    </citation>
    <scope>NUCLEOTIDE SEQUENCE [LARGE SCALE GENOMIC DNA]</scope>
    <source>
        <strain evidence="5 6">DY32-46</strain>
    </source>
</reference>
<dbReference type="Gene3D" id="3.40.50.1820">
    <property type="entry name" value="alpha/beta hydrolase"/>
    <property type="match status" value="1"/>
</dbReference>
<dbReference type="GO" id="GO:0008236">
    <property type="term" value="F:serine-type peptidase activity"/>
    <property type="evidence" value="ECO:0007669"/>
    <property type="project" value="InterPro"/>
</dbReference>
<feature type="region of interest" description="Disordered" evidence="2">
    <location>
        <begin position="25"/>
        <end position="52"/>
    </location>
</feature>
<dbReference type="InterPro" id="IPR007253">
    <property type="entry name" value="Cell_wall-bd_2"/>
</dbReference>
<evidence type="ECO:0000256" key="1">
    <source>
        <dbReference type="ARBA" id="ARBA00022729"/>
    </source>
</evidence>
<feature type="domain" description="Peptidase S9 prolyl oligopeptidase catalytic" evidence="4">
    <location>
        <begin position="464"/>
        <end position="512"/>
    </location>
</feature>
<dbReference type="PANTHER" id="PTHR43037">
    <property type="entry name" value="UNNAMED PRODUCT-RELATED"/>
    <property type="match status" value="1"/>
</dbReference>
<dbReference type="SUPFAM" id="SSF49344">
    <property type="entry name" value="CBD9-like"/>
    <property type="match status" value="1"/>
</dbReference>
<keyword evidence="6" id="KW-1185">Reference proteome</keyword>
<evidence type="ECO:0000313" key="6">
    <source>
        <dbReference type="Proteomes" id="UP000264006"/>
    </source>
</evidence>